<accession>A0A5Q4ZHC3</accession>
<dbReference type="AlphaFoldDB" id="A0A5Q4ZHC3"/>
<organism evidence="1 2">
    <name type="scientific">Paraburkholderia dioscoreae</name>
    <dbReference type="NCBI Taxonomy" id="2604047"/>
    <lineage>
        <taxon>Bacteria</taxon>
        <taxon>Pseudomonadati</taxon>
        <taxon>Pseudomonadota</taxon>
        <taxon>Betaproteobacteria</taxon>
        <taxon>Burkholderiales</taxon>
        <taxon>Burkholderiaceae</taxon>
        <taxon>Paraburkholderia</taxon>
    </lineage>
</organism>
<sequence>MICEWRPPTGANLHLAVEKVPRRRAERRRMYDGLVTVAECARTRIPDGPLPGLCEGSA</sequence>
<protein>
    <submittedName>
        <fullName evidence="1">Uncharacterized protein</fullName>
    </submittedName>
</protein>
<reference evidence="1 2" key="1">
    <citation type="submission" date="2019-08" db="EMBL/GenBank/DDBJ databases">
        <authorList>
            <person name="Herpell B J."/>
        </authorList>
    </citation>
    <scope>NUCLEOTIDE SEQUENCE [LARGE SCALE GENOMIC DNA]</scope>
    <source>
        <strain evidence="2">Msb3</strain>
    </source>
</reference>
<gene>
    <name evidence="1" type="ORF">PDMSB3_4192</name>
</gene>
<dbReference type="KEGG" id="pdio:PDMSB3_4192"/>
<evidence type="ECO:0000313" key="1">
    <source>
        <dbReference type="EMBL" id="VVD30636.1"/>
    </source>
</evidence>
<dbReference type="Proteomes" id="UP000325811">
    <property type="component" value="Chromosome I"/>
</dbReference>
<keyword evidence="2" id="KW-1185">Reference proteome</keyword>
<proteinExistence type="predicted"/>
<dbReference type="EMBL" id="LR699553">
    <property type="protein sequence ID" value="VVD30636.1"/>
    <property type="molecule type" value="Genomic_DNA"/>
</dbReference>
<name>A0A5Q4ZHC3_9BURK</name>
<evidence type="ECO:0000313" key="2">
    <source>
        <dbReference type="Proteomes" id="UP000325811"/>
    </source>
</evidence>